<evidence type="ECO:0000256" key="2">
    <source>
        <dbReference type="ARBA" id="ARBA00007787"/>
    </source>
</evidence>
<protein>
    <submittedName>
        <fullName evidence="10">Formate/nitrite transporter FocA, FNT family</fullName>
    </submittedName>
</protein>
<feature type="region of interest" description="Disordered" evidence="7">
    <location>
        <begin position="487"/>
        <end position="507"/>
    </location>
</feature>
<feature type="domain" description="Thioredoxin" evidence="9">
    <location>
        <begin position="4"/>
        <end position="179"/>
    </location>
</feature>
<feature type="transmembrane region" description="Helical" evidence="8">
    <location>
        <begin position="240"/>
        <end position="260"/>
    </location>
</feature>
<dbReference type="InterPro" id="IPR000292">
    <property type="entry name" value="For/NO2_transpt"/>
</dbReference>
<keyword evidence="11" id="KW-1185">Reference proteome</keyword>
<dbReference type="Pfam" id="PF01226">
    <property type="entry name" value="Form_Nir_trans"/>
    <property type="match status" value="1"/>
</dbReference>
<feature type="transmembrane region" description="Helical" evidence="8">
    <location>
        <begin position="395"/>
        <end position="423"/>
    </location>
</feature>
<dbReference type="SUPFAM" id="SSF52833">
    <property type="entry name" value="Thioredoxin-like"/>
    <property type="match status" value="1"/>
</dbReference>
<comment type="similarity">
    <text evidence="2">Belongs to the glutaredoxin family.</text>
</comment>
<dbReference type="InterPro" id="IPR012336">
    <property type="entry name" value="Thioredoxin-like_fold"/>
</dbReference>
<evidence type="ECO:0000256" key="3">
    <source>
        <dbReference type="ARBA" id="ARBA00022692"/>
    </source>
</evidence>
<dbReference type="PROSITE" id="PS51352">
    <property type="entry name" value="THIOREDOXIN_2"/>
    <property type="match status" value="1"/>
</dbReference>
<proteinExistence type="inferred from homology"/>
<dbReference type="PANTHER" id="PTHR30520">
    <property type="entry name" value="FORMATE TRANSPORTER-RELATED"/>
    <property type="match status" value="1"/>
</dbReference>
<dbReference type="PANTHER" id="PTHR30520:SF2">
    <property type="entry name" value="INNER MEMBRANE PROTEIN YFDC"/>
    <property type="match status" value="1"/>
</dbReference>
<dbReference type="Gene3D" id="1.20.1080.10">
    <property type="entry name" value="Glycerol uptake facilitator protein"/>
    <property type="match status" value="1"/>
</dbReference>
<keyword evidence="3 8" id="KW-0812">Transmembrane</keyword>
<evidence type="ECO:0000259" key="9">
    <source>
        <dbReference type="PROSITE" id="PS51352"/>
    </source>
</evidence>
<keyword evidence="6 8" id="KW-0472">Membrane</keyword>
<sequence length="507" mass="55867">MSRSTVSTLAAPVTERDHVRGSDDAPLTLVVYGDFECPSCGRLYPVLERIRDQLGDRLRFVFRHFPLTEAHPHALRAAEAAEAAAAQGMFWEMHDVLYEHQDALTDEDLIRYADELGLDTEQFTRELDAGVHEKRIEEDVSSGAHSGVDGTPTFFINGHRYDGPLEYDALLEAIVKAGDLSAIQASIRHRDRAMRETIERSRSGAPAAGAAIRDYFSADEIFQRLVATADEEFSRSRRQLFMSGIAAGLAITLTFLARSAVTAAVPLESAPLIGNLFYPVGFILIVMGRYQLFTENTLTPVTLVLTRIASVRNLLRLWGIVIVANVLGAALGAFVLATTGVFTPQAAEVALGFGEHAFETGWWDLFFKGIFAGNIVAAMVWLVHASRDTTTRLLLVIFLMFLIPSADLFHCITGACEVLYFVFQGNASLWAAFAAFFVPVTLGNIVGGVLLVALLNYSQTAERQFPNRDPSQLKLSWAEWLYSRQTGGPQLLPSTEENATESTERNR</sequence>
<evidence type="ECO:0000313" key="10">
    <source>
        <dbReference type="EMBL" id="SFT03690.1"/>
    </source>
</evidence>
<comment type="subcellular location">
    <subcellularLocation>
        <location evidence="1">Membrane</location>
        <topology evidence="1">Multi-pass membrane protein</topology>
    </subcellularLocation>
</comment>
<organism evidence="10 11">
    <name type="scientific">Halostagnicola kamekurae</name>
    <dbReference type="NCBI Taxonomy" id="619731"/>
    <lineage>
        <taxon>Archaea</taxon>
        <taxon>Methanobacteriati</taxon>
        <taxon>Methanobacteriota</taxon>
        <taxon>Stenosarchaea group</taxon>
        <taxon>Halobacteria</taxon>
        <taxon>Halobacteriales</taxon>
        <taxon>Natrialbaceae</taxon>
        <taxon>Halostagnicola</taxon>
    </lineage>
</organism>
<dbReference type="InterPro" id="IPR013766">
    <property type="entry name" value="Thioredoxin_domain"/>
</dbReference>
<accession>A0A1I6UQK5</accession>
<evidence type="ECO:0000256" key="7">
    <source>
        <dbReference type="SAM" id="MobiDB-lite"/>
    </source>
</evidence>
<keyword evidence="5 8" id="KW-1133">Transmembrane helix</keyword>
<dbReference type="GO" id="GO:0015499">
    <property type="term" value="F:formate transmembrane transporter activity"/>
    <property type="evidence" value="ECO:0007669"/>
    <property type="project" value="TreeGrafter"/>
</dbReference>
<feature type="transmembrane region" description="Helical" evidence="8">
    <location>
        <begin position="429"/>
        <end position="455"/>
    </location>
</feature>
<gene>
    <name evidence="10" type="ORF">SAMN04488556_4019</name>
</gene>
<keyword evidence="4" id="KW-0249">Electron transport</keyword>
<evidence type="ECO:0000313" key="11">
    <source>
        <dbReference type="Proteomes" id="UP000199199"/>
    </source>
</evidence>
<dbReference type="GO" id="GO:0005886">
    <property type="term" value="C:plasma membrane"/>
    <property type="evidence" value="ECO:0007669"/>
    <property type="project" value="TreeGrafter"/>
</dbReference>
<evidence type="ECO:0000256" key="4">
    <source>
        <dbReference type="ARBA" id="ARBA00022982"/>
    </source>
</evidence>
<dbReference type="Proteomes" id="UP000199199">
    <property type="component" value="Unassembled WGS sequence"/>
</dbReference>
<dbReference type="InterPro" id="IPR036249">
    <property type="entry name" value="Thioredoxin-like_sf"/>
</dbReference>
<dbReference type="Gene3D" id="3.40.30.10">
    <property type="entry name" value="Glutaredoxin"/>
    <property type="match status" value="1"/>
</dbReference>
<feature type="transmembrane region" description="Helical" evidence="8">
    <location>
        <begin position="314"/>
        <end position="342"/>
    </location>
</feature>
<evidence type="ECO:0000256" key="1">
    <source>
        <dbReference type="ARBA" id="ARBA00004141"/>
    </source>
</evidence>
<evidence type="ECO:0000256" key="8">
    <source>
        <dbReference type="SAM" id="Phobius"/>
    </source>
</evidence>
<name>A0A1I6UQK5_9EURY</name>
<keyword evidence="4" id="KW-0813">Transport</keyword>
<dbReference type="AlphaFoldDB" id="A0A1I6UQK5"/>
<reference evidence="11" key="1">
    <citation type="submission" date="2016-10" db="EMBL/GenBank/DDBJ databases">
        <authorList>
            <person name="Varghese N."/>
            <person name="Submissions S."/>
        </authorList>
    </citation>
    <scope>NUCLEOTIDE SEQUENCE [LARGE SCALE GENOMIC DNA]</scope>
    <source>
        <strain evidence="11">DSM 22427</strain>
    </source>
</reference>
<dbReference type="OrthoDB" id="195948at2157"/>
<feature type="transmembrane region" description="Helical" evidence="8">
    <location>
        <begin position="272"/>
        <end position="293"/>
    </location>
</feature>
<feature type="transmembrane region" description="Helical" evidence="8">
    <location>
        <begin position="362"/>
        <end position="383"/>
    </location>
</feature>
<evidence type="ECO:0000256" key="6">
    <source>
        <dbReference type="ARBA" id="ARBA00023136"/>
    </source>
</evidence>
<dbReference type="RefSeq" id="WP_092907373.1">
    <property type="nucleotide sequence ID" value="NZ_FOZS01000005.1"/>
</dbReference>
<evidence type="ECO:0000256" key="5">
    <source>
        <dbReference type="ARBA" id="ARBA00022989"/>
    </source>
</evidence>
<dbReference type="EMBL" id="FOZS01000005">
    <property type="protein sequence ID" value="SFT03690.1"/>
    <property type="molecule type" value="Genomic_DNA"/>
</dbReference>
<dbReference type="InterPro" id="IPR023271">
    <property type="entry name" value="Aquaporin-like"/>
</dbReference>
<dbReference type="Pfam" id="PF13462">
    <property type="entry name" value="Thioredoxin_4"/>
    <property type="match status" value="1"/>
</dbReference>
<feature type="compositionally biased region" description="Polar residues" evidence="7">
    <location>
        <begin position="487"/>
        <end position="501"/>
    </location>
</feature>